<evidence type="ECO:0000256" key="3">
    <source>
        <dbReference type="ARBA" id="ARBA00022806"/>
    </source>
</evidence>
<dbReference type="Gene3D" id="3.40.50.10810">
    <property type="entry name" value="Tandem AAA-ATPase domain"/>
    <property type="match status" value="1"/>
</dbReference>
<dbReference type="Pfam" id="PF00176">
    <property type="entry name" value="SNF2-rel_dom"/>
    <property type="match status" value="1"/>
</dbReference>
<dbReference type="Gene3D" id="3.40.50.300">
    <property type="entry name" value="P-loop containing nucleotide triphosphate hydrolases"/>
    <property type="match status" value="1"/>
</dbReference>
<evidence type="ECO:0000259" key="5">
    <source>
        <dbReference type="PROSITE" id="PS51192"/>
    </source>
</evidence>
<keyword evidence="3 7" id="KW-0347">Helicase</keyword>
<dbReference type="InterPro" id="IPR057342">
    <property type="entry name" value="DEXDc_RapA"/>
</dbReference>
<dbReference type="SMART" id="SM00490">
    <property type="entry name" value="HELICc"/>
    <property type="match status" value="1"/>
</dbReference>
<dbReference type="InterPro" id="IPR014001">
    <property type="entry name" value="Helicase_ATP-bd"/>
</dbReference>
<name>A0ABU5IJI1_9BURK</name>
<protein>
    <submittedName>
        <fullName evidence="7">Helicase-related protein</fullName>
    </submittedName>
</protein>
<keyword evidence="2" id="KW-0378">Hydrolase</keyword>
<dbReference type="RefSeq" id="WP_322466900.1">
    <property type="nucleotide sequence ID" value="NZ_JAXOJX010000037.1"/>
</dbReference>
<dbReference type="PROSITE" id="PS51194">
    <property type="entry name" value="HELICASE_CTER"/>
    <property type="match status" value="1"/>
</dbReference>
<dbReference type="InterPro" id="IPR000330">
    <property type="entry name" value="SNF2_N"/>
</dbReference>
<dbReference type="SUPFAM" id="SSF52540">
    <property type="entry name" value="P-loop containing nucleoside triphosphate hydrolases"/>
    <property type="match status" value="1"/>
</dbReference>
<dbReference type="CDD" id="cd18011">
    <property type="entry name" value="DEXDc_RapA"/>
    <property type="match status" value="1"/>
</dbReference>
<dbReference type="EMBL" id="JAXOJX010000037">
    <property type="protein sequence ID" value="MDZ5459031.1"/>
    <property type="molecule type" value="Genomic_DNA"/>
</dbReference>
<dbReference type="PANTHER" id="PTHR45766">
    <property type="entry name" value="DNA ANNEALING HELICASE AND ENDONUCLEASE ZRANB3 FAMILY MEMBER"/>
    <property type="match status" value="1"/>
</dbReference>
<evidence type="ECO:0000313" key="8">
    <source>
        <dbReference type="Proteomes" id="UP001293718"/>
    </source>
</evidence>
<feature type="domain" description="Helicase C-terminal" evidence="6">
    <location>
        <begin position="475"/>
        <end position="639"/>
    </location>
</feature>
<dbReference type="SMART" id="SM00487">
    <property type="entry name" value="DEXDc"/>
    <property type="match status" value="1"/>
</dbReference>
<keyword evidence="4" id="KW-0067">ATP-binding</keyword>
<dbReference type="InterPro" id="IPR049730">
    <property type="entry name" value="SNF2/RAD54-like_C"/>
</dbReference>
<accession>A0ABU5IJI1</accession>
<dbReference type="CDD" id="cd18793">
    <property type="entry name" value="SF2_C_SNF"/>
    <property type="match status" value="1"/>
</dbReference>
<dbReference type="InterPro" id="IPR027417">
    <property type="entry name" value="P-loop_NTPase"/>
</dbReference>
<dbReference type="PANTHER" id="PTHR45766:SF6">
    <property type="entry name" value="SWI_SNF-RELATED MATRIX-ASSOCIATED ACTIN-DEPENDENT REGULATOR OF CHROMATIN SUBFAMILY A-LIKE PROTEIN 1"/>
    <property type="match status" value="1"/>
</dbReference>
<keyword evidence="8" id="KW-1185">Reference proteome</keyword>
<keyword evidence="1" id="KW-0547">Nucleotide-binding</keyword>
<dbReference type="GO" id="GO:0004386">
    <property type="term" value="F:helicase activity"/>
    <property type="evidence" value="ECO:0007669"/>
    <property type="project" value="UniProtKB-KW"/>
</dbReference>
<evidence type="ECO:0000256" key="1">
    <source>
        <dbReference type="ARBA" id="ARBA00022741"/>
    </source>
</evidence>
<proteinExistence type="predicted"/>
<feature type="domain" description="Helicase ATP-binding" evidence="5">
    <location>
        <begin position="112"/>
        <end position="287"/>
    </location>
</feature>
<dbReference type="InterPro" id="IPR001650">
    <property type="entry name" value="Helicase_C-like"/>
</dbReference>
<dbReference type="PROSITE" id="PS51192">
    <property type="entry name" value="HELICASE_ATP_BIND_1"/>
    <property type="match status" value="1"/>
</dbReference>
<evidence type="ECO:0000313" key="7">
    <source>
        <dbReference type="EMBL" id="MDZ5459031.1"/>
    </source>
</evidence>
<gene>
    <name evidence="7" type="ORF">SM757_20845</name>
</gene>
<evidence type="ECO:0000256" key="4">
    <source>
        <dbReference type="ARBA" id="ARBA00022840"/>
    </source>
</evidence>
<dbReference type="Pfam" id="PF00271">
    <property type="entry name" value="Helicase_C"/>
    <property type="match status" value="1"/>
</dbReference>
<sequence length="961" mass="103988">MSTATAWPAGSLVTHRGRDWVVLPSSDPELLLLQPLGGGEDEITGVWLPLGETPPRAVRFEPPSAADLGDFATARLLHDAARLALRHAAGPFRCLGKLSFRPRAYQLVPLALALRQPRARLLIADDVGVGKTVEALLIARELLERRLIRRFAVLCLPHLCEQWQAELRAKLDIEAVVLRSGTQARLDRQVSGDTSVYEHFPFQVVSLDFIKSDARREVFAAQAPELVIVDEAHACARPAGAAPAQQQRHHLVARIAARGEHLLLLSATPHSGKAEEFGSLLGLLRPGWERLDLPTATAAQRAELAGHLVQRRRADVRHWLGEDTPFPEREACELRYALSPAYLALFHRLLAFTRGLVAPGACGQASGRARFWAALGLLRGAMSSPAAGLAMLRKRLSRLDEAPSQAAATAHAIPEDDLFFATVADAGQGPEREVAGSASLQCAPWTHTQRRHLRELAQALQPLAGVQADHKLAATAAQLLAWLRGPAPLGVVVFCRYLETARYLGEHLAPLLQADLPRLALEVVTSELADEQRRQRIATLGRARRRVLVATDCLSEGVNLQEHFSAVLHYDLPWNPNRLEQREGRVDRFGQPAATVSTCLLYGADNPMDGVVLDVLLRKVREIHRATGLHVPFPEDSGAVADTIARALLLDPQRGLSTRQGAQGLLFDFSDDAAGAAALRAVDRELDEAVAQGQAARDALAAHALRPADIEADLREVDEALGDPPAVQRFILRALADLLGVHVAAQGAGWRVGTAHLPPTLREALPGADSAEAVSVSFHSPTPAGFAYLGRNHSFVERLCRLVLDNTLARQGPRAARAAVMRTPAVAVKTTLLLLRCRTVLAVEQGGQQLVAEEMLLWGWRGAASRGELLNTAQARVLLESAGAASDLSPQARAAFLDHELCQLPRQAEALAALGEARAGHLVSAHERFGALVQAQRCRVLRPLLPMDVLGVYVLLPQGPT</sequence>
<organism evidence="7 8">
    <name type="scientific">Azohydromonas lata</name>
    <dbReference type="NCBI Taxonomy" id="45677"/>
    <lineage>
        <taxon>Bacteria</taxon>
        <taxon>Pseudomonadati</taxon>
        <taxon>Pseudomonadota</taxon>
        <taxon>Betaproteobacteria</taxon>
        <taxon>Burkholderiales</taxon>
        <taxon>Sphaerotilaceae</taxon>
        <taxon>Azohydromonas</taxon>
    </lineage>
</organism>
<dbReference type="Proteomes" id="UP001293718">
    <property type="component" value="Unassembled WGS sequence"/>
</dbReference>
<evidence type="ECO:0000259" key="6">
    <source>
        <dbReference type="PROSITE" id="PS51194"/>
    </source>
</evidence>
<reference evidence="7 8" key="1">
    <citation type="submission" date="2023-11" db="EMBL/GenBank/DDBJ databases">
        <title>Draft genome of Azohydromonas lata strain H1 (DSM1123), a polyhydroxyalkanoate producer.</title>
        <authorList>
            <person name="Traversa D."/>
            <person name="D'Addabbo P."/>
            <person name="Pazzani C."/>
            <person name="Manzari C."/>
            <person name="Chiara M."/>
            <person name="Scrascia M."/>
        </authorList>
    </citation>
    <scope>NUCLEOTIDE SEQUENCE [LARGE SCALE GENOMIC DNA]</scope>
    <source>
        <strain evidence="7 8">H1</strain>
    </source>
</reference>
<comment type="caution">
    <text evidence="7">The sequence shown here is derived from an EMBL/GenBank/DDBJ whole genome shotgun (WGS) entry which is preliminary data.</text>
</comment>
<evidence type="ECO:0000256" key="2">
    <source>
        <dbReference type="ARBA" id="ARBA00022801"/>
    </source>
</evidence>
<dbReference type="InterPro" id="IPR038718">
    <property type="entry name" value="SNF2-like_sf"/>
</dbReference>